<dbReference type="EMBL" id="VDMP01000025">
    <property type="protein sequence ID" value="TNM38446.1"/>
    <property type="molecule type" value="Genomic_DNA"/>
</dbReference>
<dbReference type="SUPFAM" id="SSF102712">
    <property type="entry name" value="JAB1/MPN domain"/>
    <property type="match status" value="1"/>
</dbReference>
<name>A0A5C4VSF7_9ACTN</name>
<dbReference type="Proteomes" id="UP000313231">
    <property type="component" value="Unassembled WGS sequence"/>
</dbReference>
<evidence type="ECO:0000256" key="4">
    <source>
        <dbReference type="ARBA" id="ARBA00022833"/>
    </source>
</evidence>
<keyword evidence="1" id="KW-0645">Protease</keyword>
<evidence type="ECO:0000256" key="1">
    <source>
        <dbReference type="ARBA" id="ARBA00022670"/>
    </source>
</evidence>
<dbReference type="GO" id="GO:0008237">
    <property type="term" value="F:metallopeptidase activity"/>
    <property type="evidence" value="ECO:0007669"/>
    <property type="project" value="UniProtKB-KW"/>
</dbReference>
<dbReference type="Pfam" id="PF14464">
    <property type="entry name" value="Prok-JAB"/>
    <property type="match status" value="1"/>
</dbReference>
<sequence>MARHPATPTHLSDMQSRHMRITMKRRAWEAIRSEVAAAPDDLETGGILLGKDTNGGVTISVAGDPGPNAVHEPTRFLRDLNHAQRVAAAGWEHDQSVWVGEWHTHPRSNPVPSPIDIDSYLRHLADDELEFDCFISIIVSPSYEPAVAACWVVTRDAATLTPLTIESDTA</sequence>
<keyword evidence="8" id="KW-1185">Reference proteome</keyword>
<dbReference type="GO" id="GO:0046872">
    <property type="term" value="F:metal ion binding"/>
    <property type="evidence" value="ECO:0007669"/>
    <property type="project" value="UniProtKB-KW"/>
</dbReference>
<evidence type="ECO:0000256" key="2">
    <source>
        <dbReference type="ARBA" id="ARBA00022723"/>
    </source>
</evidence>
<keyword evidence="5" id="KW-0482">Metalloprotease</keyword>
<comment type="caution">
    <text evidence="7">The sequence shown here is derived from an EMBL/GenBank/DDBJ whole genome shotgun (WGS) entry which is preliminary data.</text>
</comment>
<evidence type="ECO:0000256" key="3">
    <source>
        <dbReference type="ARBA" id="ARBA00022801"/>
    </source>
</evidence>
<reference evidence="7 8" key="1">
    <citation type="journal article" date="2016" name="Int. J. Syst. Evol. Microbiol.">
        <title>Nocardioides albidus sp. nov., an actinobacterium isolated from garden soil.</title>
        <authorList>
            <person name="Singh H."/>
            <person name="Du J."/>
            <person name="Trinh H."/>
            <person name="Won K."/>
            <person name="Yang J.E."/>
            <person name="Yin C."/>
            <person name="Kook M."/>
            <person name="Yi T.H."/>
        </authorList>
    </citation>
    <scope>NUCLEOTIDE SEQUENCE [LARGE SCALE GENOMIC DNA]</scope>
    <source>
        <strain evidence="7 8">CCTCC AB 2015297</strain>
    </source>
</reference>
<proteinExistence type="predicted"/>
<dbReference type="GO" id="GO:0006508">
    <property type="term" value="P:proteolysis"/>
    <property type="evidence" value="ECO:0007669"/>
    <property type="project" value="UniProtKB-KW"/>
</dbReference>
<gene>
    <name evidence="7" type="ORF">FHP29_14440</name>
</gene>
<keyword evidence="3" id="KW-0378">Hydrolase</keyword>
<dbReference type="Gene3D" id="3.40.140.10">
    <property type="entry name" value="Cytidine Deaminase, domain 2"/>
    <property type="match status" value="1"/>
</dbReference>
<feature type="domain" description="JAB" evidence="6">
    <location>
        <begin position="29"/>
        <end position="141"/>
    </location>
</feature>
<protein>
    <submittedName>
        <fullName evidence="7">Conjugal transfer protein</fullName>
    </submittedName>
</protein>
<accession>A0A5C4VSF7</accession>
<dbReference type="AlphaFoldDB" id="A0A5C4VSF7"/>
<keyword evidence="2" id="KW-0479">Metal-binding</keyword>
<evidence type="ECO:0000259" key="6">
    <source>
        <dbReference type="Pfam" id="PF14464"/>
    </source>
</evidence>
<evidence type="ECO:0000313" key="8">
    <source>
        <dbReference type="Proteomes" id="UP000313231"/>
    </source>
</evidence>
<dbReference type="InterPro" id="IPR028090">
    <property type="entry name" value="JAB_dom_prok"/>
</dbReference>
<evidence type="ECO:0000256" key="5">
    <source>
        <dbReference type="ARBA" id="ARBA00023049"/>
    </source>
</evidence>
<organism evidence="7 8">
    <name type="scientific">Nocardioides albidus</name>
    <dbReference type="NCBI Taxonomy" id="1517589"/>
    <lineage>
        <taxon>Bacteria</taxon>
        <taxon>Bacillati</taxon>
        <taxon>Actinomycetota</taxon>
        <taxon>Actinomycetes</taxon>
        <taxon>Propionibacteriales</taxon>
        <taxon>Nocardioidaceae</taxon>
        <taxon>Nocardioides</taxon>
    </lineage>
</organism>
<keyword evidence="4" id="KW-0862">Zinc</keyword>
<evidence type="ECO:0000313" key="7">
    <source>
        <dbReference type="EMBL" id="TNM38446.1"/>
    </source>
</evidence>